<proteinExistence type="inferred from homology"/>
<sequence length="379" mass="44761">MRGNLRKKIIAGGRKVSLYIDYFPPVWNPIKKIYTRREYLKLHLYTKPTNDVELKLNKIHQEIAEKIYLQRMKVLMLDANGLFNKDALEADVYTFAWNYIRGKQKDKVDTFHYEVCLKYLKNFVGEHLKFKHIDEIFITRFKDFLLNTGSLKSPKVKLAQNSAASYFDKFLILVEEAFLARYLSEDYGLRVDRIGNIETEFALPDDQELQLLIDNPCNNDLVYRSSIFALLSGFRFGAVQILRWKHLHWSETLKSWYFEIIDPKPGRSFRQYISQQAVDFLGTPPQDNKDVLIFPGLNYSTMRSHLQQWFAKLGLLEKAKFHNWRRLYATKLLEEGEDIYVVSKMLNHKHVKTTERYTQVRAKKRAAASNRISINIKKQ</sequence>
<dbReference type="Pfam" id="PF00589">
    <property type="entry name" value="Phage_integrase"/>
    <property type="match status" value="1"/>
</dbReference>
<accession>A0A1H8C6X2</accession>
<dbReference type="AlphaFoldDB" id="A0A1H8C6X2"/>
<reference evidence="5 6" key="1">
    <citation type="submission" date="2016-10" db="EMBL/GenBank/DDBJ databases">
        <authorList>
            <person name="de Groot N.N."/>
        </authorList>
    </citation>
    <scope>NUCLEOTIDE SEQUENCE [LARGE SCALE GENOMIC DNA]</scope>
    <source>
        <strain evidence="5 6">DSM 21039</strain>
    </source>
</reference>
<dbReference type="PANTHER" id="PTHR30349:SF64">
    <property type="entry name" value="PROPHAGE INTEGRASE INTD-RELATED"/>
    <property type="match status" value="1"/>
</dbReference>
<dbReference type="GO" id="GO:0015074">
    <property type="term" value="P:DNA integration"/>
    <property type="evidence" value="ECO:0007669"/>
    <property type="project" value="InterPro"/>
</dbReference>
<dbReference type="Gene3D" id="1.10.150.130">
    <property type="match status" value="1"/>
</dbReference>
<dbReference type="GO" id="GO:0003677">
    <property type="term" value="F:DNA binding"/>
    <property type="evidence" value="ECO:0007669"/>
    <property type="project" value="UniProtKB-KW"/>
</dbReference>
<name>A0A1H8C6X2_9BACT</name>
<keyword evidence="2" id="KW-0238">DNA-binding</keyword>
<protein>
    <submittedName>
        <fullName evidence="5">Phage integrase family protein</fullName>
    </submittedName>
</protein>
<dbReference type="InterPro" id="IPR013762">
    <property type="entry name" value="Integrase-like_cat_sf"/>
</dbReference>
<evidence type="ECO:0000256" key="3">
    <source>
        <dbReference type="ARBA" id="ARBA00023172"/>
    </source>
</evidence>
<dbReference type="OrthoDB" id="9806835at2"/>
<dbReference type="RefSeq" id="WP_089917889.1">
    <property type="nucleotide sequence ID" value="NZ_FOBB01000007.1"/>
</dbReference>
<evidence type="ECO:0000259" key="4">
    <source>
        <dbReference type="PROSITE" id="PS51898"/>
    </source>
</evidence>
<evidence type="ECO:0000256" key="2">
    <source>
        <dbReference type="ARBA" id="ARBA00023125"/>
    </source>
</evidence>
<dbReference type="Proteomes" id="UP000198984">
    <property type="component" value="Unassembled WGS sequence"/>
</dbReference>
<comment type="similarity">
    <text evidence="1">Belongs to the 'phage' integrase family.</text>
</comment>
<keyword evidence="3" id="KW-0233">DNA recombination</keyword>
<feature type="domain" description="Tyr recombinase" evidence="4">
    <location>
        <begin position="197"/>
        <end position="370"/>
    </location>
</feature>
<dbReference type="STRING" id="573321.SAMN04488505_10714"/>
<dbReference type="EMBL" id="FOBB01000007">
    <property type="protein sequence ID" value="SEM90780.1"/>
    <property type="molecule type" value="Genomic_DNA"/>
</dbReference>
<dbReference type="PROSITE" id="PS51898">
    <property type="entry name" value="TYR_RECOMBINASE"/>
    <property type="match status" value="1"/>
</dbReference>
<dbReference type="InterPro" id="IPR011010">
    <property type="entry name" value="DNA_brk_join_enz"/>
</dbReference>
<dbReference type="InterPro" id="IPR002104">
    <property type="entry name" value="Integrase_catalytic"/>
</dbReference>
<organism evidence="5 6">
    <name type="scientific">Chitinophaga rupis</name>
    <dbReference type="NCBI Taxonomy" id="573321"/>
    <lineage>
        <taxon>Bacteria</taxon>
        <taxon>Pseudomonadati</taxon>
        <taxon>Bacteroidota</taxon>
        <taxon>Chitinophagia</taxon>
        <taxon>Chitinophagales</taxon>
        <taxon>Chitinophagaceae</taxon>
        <taxon>Chitinophaga</taxon>
    </lineage>
</organism>
<dbReference type="InterPro" id="IPR010998">
    <property type="entry name" value="Integrase_recombinase_N"/>
</dbReference>
<dbReference type="GO" id="GO:0006310">
    <property type="term" value="P:DNA recombination"/>
    <property type="evidence" value="ECO:0007669"/>
    <property type="project" value="UniProtKB-KW"/>
</dbReference>
<dbReference type="Pfam" id="PF13102">
    <property type="entry name" value="Phage_int_SAM_5"/>
    <property type="match status" value="1"/>
</dbReference>
<evidence type="ECO:0000256" key="1">
    <source>
        <dbReference type="ARBA" id="ARBA00008857"/>
    </source>
</evidence>
<keyword evidence="6" id="KW-1185">Reference proteome</keyword>
<gene>
    <name evidence="5" type="ORF">SAMN04488505_10714</name>
</gene>
<dbReference type="InterPro" id="IPR050090">
    <property type="entry name" value="Tyrosine_recombinase_XerCD"/>
</dbReference>
<evidence type="ECO:0000313" key="6">
    <source>
        <dbReference type="Proteomes" id="UP000198984"/>
    </source>
</evidence>
<dbReference type="SUPFAM" id="SSF56349">
    <property type="entry name" value="DNA breaking-rejoining enzymes"/>
    <property type="match status" value="1"/>
</dbReference>
<dbReference type="InterPro" id="IPR025269">
    <property type="entry name" value="SAM-like_dom"/>
</dbReference>
<evidence type="ECO:0000313" key="5">
    <source>
        <dbReference type="EMBL" id="SEM90780.1"/>
    </source>
</evidence>
<dbReference type="PANTHER" id="PTHR30349">
    <property type="entry name" value="PHAGE INTEGRASE-RELATED"/>
    <property type="match status" value="1"/>
</dbReference>
<dbReference type="Gene3D" id="1.10.443.10">
    <property type="entry name" value="Intergrase catalytic core"/>
    <property type="match status" value="1"/>
</dbReference>